<comment type="caution">
    <text evidence="3">The sequence shown here is derived from an EMBL/GenBank/DDBJ whole genome shotgun (WGS) entry which is preliminary data.</text>
</comment>
<dbReference type="CDD" id="cd07389">
    <property type="entry name" value="MPP_PhoD"/>
    <property type="match status" value="1"/>
</dbReference>
<dbReference type="PANTHER" id="PTHR43606:SF2">
    <property type="entry name" value="ALKALINE PHOSPHATASE FAMILY PROTEIN (AFU_ORTHOLOGUE AFUA_5G03860)"/>
    <property type="match status" value="1"/>
</dbReference>
<proteinExistence type="predicted"/>
<dbReference type="Gene3D" id="2.60.40.380">
    <property type="entry name" value="Purple acid phosphatase-like, N-terminal"/>
    <property type="match status" value="1"/>
</dbReference>
<dbReference type="InterPro" id="IPR052900">
    <property type="entry name" value="Phospholipid_Metab_Enz"/>
</dbReference>
<dbReference type="Gene3D" id="3.60.21.70">
    <property type="entry name" value="PhoD-like phosphatase"/>
    <property type="match status" value="1"/>
</dbReference>
<dbReference type="InterPro" id="IPR018946">
    <property type="entry name" value="PhoD-like_MPP"/>
</dbReference>
<evidence type="ECO:0000259" key="2">
    <source>
        <dbReference type="Pfam" id="PF16655"/>
    </source>
</evidence>
<feature type="domain" description="PhoD-like phosphatase metallophosphatase" evidence="1">
    <location>
        <begin position="159"/>
        <end position="487"/>
    </location>
</feature>
<dbReference type="Pfam" id="PF16655">
    <property type="entry name" value="PhoD_N"/>
    <property type="match status" value="1"/>
</dbReference>
<dbReference type="InterPro" id="IPR029052">
    <property type="entry name" value="Metallo-depent_PP-like"/>
</dbReference>
<dbReference type="InterPro" id="IPR032093">
    <property type="entry name" value="PhoD_N"/>
</dbReference>
<dbReference type="AlphaFoldDB" id="A0A255EBW9"/>
<feature type="domain" description="Phospholipase D N-terminal" evidence="2">
    <location>
        <begin position="48"/>
        <end position="146"/>
    </location>
</feature>
<dbReference type="Proteomes" id="UP000216300">
    <property type="component" value="Unassembled WGS sequence"/>
</dbReference>
<dbReference type="EMBL" id="NMVJ01000010">
    <property type="protein sequence ID" value="OYN89054.1"/>
    <property type="molecule type" value="Genomic_DNA"/>
</dbReference>
<accession>A0A255EBW9</accession>
<name>A0A255EBW9_9ACTN</name>
<evidence type="ECO:0000313" key="3">
    <source>
        <dbReference type="EMBL" id="OYN89054.1"/>
    </source>
</evidence>
<dbReference type="PROSITE" id="PS51318">
    <property type="entry name" value="TAT"/>
    <property type="match status" value="1"/>
</dbReference>
<dbReference type="InterPro" id="IPR038607">
    <property type="entry name" value="PhoD-like_sf"/>
</dbReference>
<evidence type="ECO:0000259" key="1">
    <source>
        <dbReference type="Pfam" id="PF09423"/>
    </source>
</evidence>
<sequence length="518" mass="57245">MARTGLLPSRRLFLGLTGAGAAAVLLGTGALPTTDAWAAPLPDNPFTLGVASGDPTPDGMVLWTRLAVDPLAADAGGGMGLRRVPVRYQVAEDERFRAVVRAGTVLASPELAHSVHPEVTGLRPDRVYYYRFQAAGHTSPVGRTRTAPAAGTRLNDIRFAFASCQSYEGGHYTAYEHLAQEDLDLVIHLGDYIYEKSYLADPQFHDGGAMPDWFKTPCLDLARYRLQYSVYKLDRHLQAAHAAHPWAFTFDDHEVFNNWKGTNDTTEADLQRRADAFQAMYENLPLRAGQRPDGPDIQIYRKLQYGALADFTLLDSHTFRSMTTLDQRLDPISTNLGHAQRDWLVSGFSSSQAQWQIIGNQQAMIEMDQDPDPAVDKFSGSWDYYAYERNLILQEAREREVGNLVVITGDKHCNYVGDLLTDYEHPDTAEVVGSEFIGTSISSNGDGAPSSPVGERLLQANPHLKYYNFQRGYSRVTVRPDSLTNEFRVVPTVSSPGSDIINRATFVVEDGLPGAVQA</sequence>
<dbReference type="OrthoDB" id="327733at2"/>
<keyword evidence="4" id="KW-1185">Reference proteome</keyword>
<reference evidence="3 4" key="1">
    <citation type="submission" date="2017-07" db="EMBL/GenBank/DDBJ databases">
        <title>Draft whole genome sequences of clinical Proprionibacteriaceae strains.</title>
        <authorList>
            <person name="Bernier A.-M."/>
            <person name="Bernard K."/>
            <person name="Domingo M.-C."/>
        </authorList>
    </citation>
    <scope>NUCLEOTIDE SEQUENCE [LARGE SCALE GENOMIC DNA]</scope>
    <source>
        <strain evidence="3 4">NML 150081</strain>
    </source>
</reference>
<protein>
    <submittedName>
        <fullName evidence="3">Alkaline phosphatase</fullName>
    </submittedName>
</protein>
<evidence type="ECO:0000313" key="4">
    <source>
        <dbReference type="Proteomes" id="UP000216300"/>
    </source>
</evidence>
<dbReference type="SUPFAM" id="SSF56300">
    <property type="entry name" value="Metallo-dependent phosphatases"/>
    <property type="match status" value="1"/>
</dbReference>
<dbReference type="PANTHER" id="PTHR43606">
    <property type="entry name" value="PHOSPHATASE, PUTATIVE (AFU_ORTHOLOGUE AFUA_6G08710)-RELATED"/>
    <property type="match status" value="1"/>
</dbReference>
<dbReference type="InterPro" id="IPR006311">
    <property type="entry name" value="TAT_signal"/>
</dbReference>
<gene>
    <name evidence="3" type="ORF">CGZ91_12375</name>
</gene>
<dbReference type="RefSeq" id="WP_094455589.1">
    <property type="nucleotide sequence ID" value="NZ_NMVJ01000010.1"/>
</dbReference>
<organism evidence="3 4">
    <name type="scientific">Parenemella sanctibonifatiensis</name>
    <dbReference type="NCBI Taxonomy" id="2016505"/>
    <lineage>
        <taxon>Bacteria</taxon>
        <taxon>Bacillati</taxon>
        <taxon>Actinomycetota</taxon>
        <taxon>Actinomycetes</taxon>
        <taxon>Propionibacteriales</taxon>
        <taxon>Propionibacteriaceae</taxon>
        <taxon>Parenemella</taxon>
    </lineage>
</organism>
<dbReference type="Pfam" id="PF09423">
    <property type="entry name" value="PhoD"/>
    <property type="match status" value="1"/>
</dbReference>